<dbReference type="CDD" id="cd23799">
    <property type="entry name" value="UBCc_UBE2J"/>
    <property type="match status" value="1"/>
</dbReference>
<evidence type="ECO:0000256" key="5">
    <source>
        <dbReference type="SAM" id="MobiDB-lite"/>
    </source>
</evidence>
<keyword evidence="3" id="KW-0067">ATP-binding</keyword>
<dbReference type="Gene3D" id="3.10.110.10">
    <property type="entry name" value="Ubiquitin Conjugating Enzyme"/>
    <property type="match status" value="1"/>
</dbReference>
<evidence type="ECO:0000256" key="4">
    <source>
        <dbReference type="ARBA" id="ARBA00043952"/>
    </source>
</evidence>
<evidence type="ECO:0000256" key="2">
    <source>
        <dbReference type="ARBA" id="ARBA00022786"/>
    </source>
</evidence>
<organism evidence="7 8">
    <name type="scientific">Wickerhamomyces mucosus</name>
    <dbReference type="NCBI Taxonomy" id="1378264"/>
    <lineage>
        <taxon>Eukaryota</taxon>
        <taxon>Fungi</taxon>
        <taxon>Dikarya</taxon>
        <taxon>Ascomycota</taxon>
        <taxon>Saccharomycotina</taxon>
        <taxon>Saccharomycetes</taxon>
        <taxon>Phaffomycetales</taxon>
        <taxon>Wickerhamomycetaceae</taxon>
        <taxon>Wickerhamomyces</taxon>
    </lineage>
</organism>
<reference evidence="7" key="2">
    <citation type="submission" date="2021-01" db="EMBL/GenBank/DDBJ databases">
        <authorList>
            <person name="Schikora-Tamarit M.A."/>
        </authorList>
    </citation>
    <scope>NUCLEOTIDE SEQUENCE</scope>
    <source>
        <strain evidence="7">CBS6341</strain>
    </source>
</reference>
<dbReference type="OrthoDB" id="1158011at2759"/>
<feature type="region of interest" description="Disordered" evidence="5">
    <location>
        <begin position="305"/>
        <end position="328"/>
    </location>
</feature>
<evidence type="ECO:0000259" key="6">
    <source>
        <dbReference type="PROSITE" id="PS50127"/>
    </source>
</evidence>
<dbReference type="EMBL" id="JAEUBF010000949">
    <property type="protein sequence ID" value="KAH3673677.1"/>
    <property type="molecule type" value="Genomic_DNA"/>
</dbReference>
<evidence type="ECO:0000313" key="7">
    <source>
        <dbReference type="EMBL" id="KAH3673677.1"/>
    </source>
</evidence>
<comment type="pathway">
    <text evidence="4">Protein modification.</text>
</comment>
<dbReference type="InterPro" id="IPR000608">
    <property type="entry name" value="UBC"/>
</dbReference>
<dbReference type="FunFam" id="3.10.110.10:FF:000109">
    <property type="entry name" value="Ubiquitin-conjugating enzyme E2 J2-like"/>
    <property type="match status" value="1"/>
</dbReference>
<dbReference type="Pfam" id="PF00179">
    <property type="entry name" value="UQ_con"/>
    <property type="match status" value="1"/>
</dbReference>
<dbReference type="GO" id="GO:0005524">
    <property type="term" value="F:ATP binding"/>
    <property type="evidence" value="ECO:0007669"/>
    <property type="project" value="UniProtKB-KW"/>
</dbReference>
<dbReference type="AlphaFoldDB" id="A0A9P8PLM8"/>
<name>A0A9P8PLM8_9ASCO</name>
<keyword evidence="8" id="KW-1185">Reference proteome</keyword>
<proteinExistence type="predicted"/>
<gene>
    <name evidence="7" type="ORF">WICMUC_003580</name>
</gene>
<dbReference type="Proteomes" id="UP000769528">
    <property type="component" value="Unassembled WGS sequence"/>
</dbReference>
<evidence type="ECO:0000313" key="8">
    <source>
        <dbReference type="Proteomes" id="UP000769528"/>
    </source>
</evidence>
<keyword evidence="2" id="KW-0833">Ubl conjugation pathway</keyword>
<reference evidence="7" key="1">
    <citation type="journal article" date="2021" name="Open Biol.">
        <title>Shared evolutionary footprints suggest mitochondrial oxidative damage underlies multiple complex I losses in fungi.</title>
        <authorList>
            <person name="Schikora-Tamarit M.A."/>
            <person name="Marcet-Houben M."/>
            <person name="Nosek J."/>
            <person name="Gabaldon T."/>
        </authorList>
    </citation>
    <scope>NUCLEOTIDE SEQUENCE</scope>
    <source>
        <strain evidence="7">CBS6341</strain>
    </source>
</reference>
<dbReference type="SUPFAM" id="SSF54495">
    <property type="entry name" value="UBC-like"/>
    <property type="match status" value="1"/>
</dbReference>
<dbReference type="SMART" id="SM00212">
    <property type="entry name" value="UBCc"/>
    <property type="match status" value="1"/>
</dbReference>
<sequence>MATQMALKRLTKEYKDLENCPVPYIEAHPSESNILNWHFILTGPPDTPYAGGSYYGMLLFYANYPFEPPGIKVITPSGRFEPNRKICLSISDFHRETWNPSFSVGTILNGLLSFMTGDESTTGSIKSTSKEKILHAKLSHKFNKEHNGFNKEFPDYYHSTFNATKKGENLKVIVKLPQRKGVNFKQEPKPTEIPKGPKEVKVSILAVETNGIKDYKGENSKAHKNETAVVSQSLKTIKTTAVRPTENKTVKRKPSLDSSKSKLSRKLKKFFHKGNKFDENSKDLPPAQKIVDLSVEEKFEVINLDSQPDEDDENVETHNFVDGENDMGSDVEFIGEVEKNQKHEEVIFIED</sequence>
<dbReference type="InterPro" id="IPR016135">
    <property type="entry name" value="UBQ-conjugating_enzyme/RWD"/>
</dbReference>
<dbReference type="PANTHER" id="PTHR24067">
    <property type="entry name" value="UBIQUITIN-CONJUGATING ENZYME E2"/>
    <property type="match status" value="1"/>
</dbReference>
<keyword evidence="1" id="KW-0547">Nucleotide-binding</keyword>
<evidence type="ECO:0000256" key="3">
    <source>
        <dbReference type="ARBA" id="ARBA00022840"/>
    </source>
</evidence>
<protein>
    <recommendedName>
        <fullName evidence="6">UBC core domain-containing protein</fullName>
    </recommendedName>
</protein>
<accession>A0A9P8PLM8</accession>
<dbReference type="InterPro" id="IPR050113">
    <property type="entry name" value="Ub_conjugating_enzyme"/>
</dbReference>
<dbReference type="PROSITE" id="PS50127">
    <property type="entry name" value="UBC_2"/>
    <property type="match status" value="1"/>
</dbReference>
<feature type="domain" description="UBC core" evidence="6">
    <location>
        <begin position="5"/>
        <end position="155"/>
    </location>
</feature>
<evidence type="ECO:0000256" key="1">
    <source>
        <dbReference type="ARBA" id="ARBA00022741"/>
    </source>
</evidence>
<comment type="caution">
    <text evidence="7">The sequence shown here is derived from an EMBL/GenBank/DDBJ whole genome shotgun (WGS) entry which is preliminary data.</text>
</comment>